<dbReference type="InterPro" id="IPR050072">
    <property type="entry name" value="Peptidase_M20A"/>
</dbReference>
<dbReference type="InterPro" id="IPR001261">
    <property type="entry name" value="ArgE/DapE_CS"/>
</dbReference>
<dbReference type="PANTHER" id="PTHR43808">
    <property type="entry name" value="ACETYLORNITHINE DEACETYLASE"/>
    <property type="match status" value="1"/>
</dbReference>
<dbReference type="Proteomes" id="UP001596135">
    <property type="component" value="Unassembled WGS sequence"/>
</dbReference>
<evidence type="ECO:0000313" key="4">
    <source>
        <dbReference type="Proteomes" id="UP001596135"/>
    </source>
</evidence>
<dbReference type="Gene3D" id="3.40.630.10">
    <property type="entry name" value="Zn peptidases"/>
    <property type="match status" value="1"/>
</dbReference>
<organism evidence="3 4">
    <name type="scientific">Nocardioides hankookensis</name>
    <dbReference type="NCBI Taxonomy" id="443157"/>
    <lineage>
        <taxon>Bacteria</taxon>
        <taxon>Bacillati</taxon>
        <taxon>Actinomycetota</taxon>
        <taxon>Actinomycetes</taxon>
        <taxon>Propionibacteriales</taxon>
        <taxon>Nocardioidaceae</taxon>
        <taxon>Nocardioides</taxon>
    </lineage>
</organism>
<keyword evidence="1" id="KW-0378">Hydrolase</keyword>
<dbReference type="RefSeq" id="WP_379151725.1">
    <property type="nucleotide sequence ID" value="NZ_JBHSRJ010000003.1"/>
</dbReference>
<reference evidence="4" key="1">
    <citation type="journal article" date="2019" name="Int. J. Syst. Evol. Microbiol.">
        <title>The Global Catalogue of Microorganisms (GCM) 10K type strain sequencing project: providing services to taxonomists for standard genome sequencing and annotation.</title>
        <authorList>
            <consortium name="The Broad Institute Genomics Platform"/>
            <consortium name="The Broad Institute Genome Sequencing Center for Infectious Disease"/>
            <person name="Wu L."/>
            <person name="Ma J."/>
        </authorList>
    </citation>
    <scope>NUCLEOTIDE SEQUENCE [LARGE SCALE GENOMIC DNA]</scope>
    <source>
        <strain evidence="4">CCUG 54522</strain>
    </source>
</reference>
<dbReference type="PROSITE" id="PS00758">
    <property type="entry name" value="ARGE_DAPE_CPG2_1"/>
    <property type="match status" value="1"/>
</dbReference>
<dbReference type="EMBL" id="JBHSRJ010000003">
    <property type="protein sequence ID" value="MFC6042642.1"/>
    <property type="molecule type" value="Genomic_DNA"/>
</dbReference>
<keyword evidence="2" id="KW-0862">Zinc</keyword>
<dbReference type="SUPFAM" id="SSF53187">
    <property type="entry name" value="Zn-dependent exopeptidases"/>
    <property type="match status" value="1"/>
</dbReference>
<comment type="caution">
    <text evidence="3">The sequence shown here is derived from an EMBL/GenBank/DDBJ whole genome shotgun (WGS) entry which is preliminary data.</text>
</comment>
<evidence type="ECO:0000256" key="2">
    <source>
        <dbReference type="ARBA" id="ARBA00022833"/>
    </source>
</evidence>
<proteinExistence type="predicted"/>
<dbReference type="InterPro" id="IPR002933">
    <property type="entry name" value="Peptidase_M20"/>
</dbReference>
<accession>A0ABW1LHB1</accession>
<evidence type="ECO:0000256" key="1">
    <source>
        <dbReference type="ARBA" id="ARBA00022801"/>
    </source>
</evidence>
<gene>
    <name evidence="3" type="ORF">ACFPYL_06145</name>
</gene>
<dbReference type="Pfam" id="PF01546">
    <property type="entry name" value="Peptidase_M20"/>
    <property type="match status" value="1"/>
</dbReference>
<sequence>MSDFTLPLILDLDVVSLAMSLVNIGSETGDEGDLADSVETALTPLPHLTVERVGNAVVARTRARPDSGERVLVAGHLDTVAGEPDTFAYVEMGKVFGTGACDAKGGLAVVLKAAQPAYERDVTFLFYAGGEGAGLAALAEARPDLLDVGLAILVEPTSGVVGTTASLSCSGAEHLTALGVPFEVFGPGDPAVAHSPGEFVPTAELTECEFVLRTRLQG</sequence>
<protein>
    <submittedName>
        <fullName evidence="3">M20/M25/M40 family metallo-hydrolase</fullName>
    </submittedName>
</protein>
<keyword evidence="4" id="KW-1185">Reference proteome</keyword>
<evidence type="ECO:0000313" key="3">
    <source>
        <dbReference type="EMBL" id="MFC6042642.1"/>
    </source>
</evidence>
<name>A0ABW1LHB1_9ACTN</name>
<dbReference type="PANTHER" id="PTHR43808:SF31">
    <property type="entry name" value="N-ACETYL-L-CITRULLINE DEACETYLASE"/>
    <property type="match status" value="1"/>
</dbReference>